<keyword evidence="8" id="KW-0325">Glycoprotein</keyword>
<dbReference type="GO" id="GO:0000145">
    <property type="term" value="C:exocyst"/>
    <property type="evidence" value="ECO:0007669"/>
    <property type="project" value="InterPro"/>
</dbReference>
<evidence type="ECO:0000256" key="4">
    <source>
        <dbReference type="ARBA" id="ARBA00022448"/>
    </source>
</evidence>
<dbReference type="SUPFAM" id="SSF74788">
    <property type="entry name" value="Cullin repeat-like"/>
    <property type="match status" value="1"/>
</dbReference>
<dbReference type="InterPro" id="IPR046364">
    <property type="entry name" value="Exo70_C"/>
</dbReference>
<evidence type="ECO:0000256" key="3">
    <source>
        <dbReference type="ARBA" id="ARBA00012247"/>
    </source>
</evidence>
<dbReference type="EC" id="3.1.4.46" evidence="3"/>
<dbReference type="PANTHER" id="PTHR43620:SF42">
    <property type="entry name" value="GLYCEROPHOSPHODIESTER PHOSPHODIESTERASE"/>
    <property type="match status" value="1"/>
</dbReference>
<keyword evidence="7" id="KW-0378">Hydrolase</keyword>
<dbReference type="GO" id="GO:0008889">
    <property type="term" value="F:glycerophosphodiester phosphodiesterase activity"/>
    <property type="evidence" value="ECO:0007669"/>
    <property type="project" value="UniProtKB-EC"/>
</dbReference>
<dbReference type="GO" id="GO:0005546">
    <property type="term" value="F:phosphatidylinositol-4,5-bisphosphate binding"/>
    <property type="evidence" value="ECO:0007669"/>
    <property type="project" value="InterPro"/>
</dbReference>
<evidence type="ECO:0000259" key="11">
    <source>
        <dbReference type="PROSITE" id="PS51704"/>
    </source>
</evidence>
<keyword evidence="5 10" id="KW-0732">Signal</keyword>
<evidence type="ECO:0000256" key="2">
    <source>
        <dbReference type="ARBA" id="ARBA00007277"/>
    </source>
</evidence>
<comment type="catalytic activity">
    <reaction evidence="9">
        <text>a sn-glycero-3-phosphodiester + H2O = an alcohol + sn-glycerol 3-phosphate + H(+)</text>
        <dbReference type="Rhea" id="RHEA:12969"/>
        <dbReference type="ChEBI" id="CHEBI:15377"/>
        <dbReference type="ChEBI" id="CHEBI:15378"/>
        <dbReference type="ChEBI" id="CHEBI:30879"/>
        <dbReference type="ChEBI" id="CHEBI:57597"/>
        <dbReference type="ChEBI" id="CHEBI:83408"/>
        <dbReference type="EC" id="3.1.4.46"/>
    </reaction>
</comment>
<evidence type="ECO:0000256" key="9">
    <source>
        <dbReference type="ARBA" id="ARBA00047512"/>
    </source>
</evidence>
<dbReference type="FunFam" id="3.20.20.190:FF:000023">
    <property type="entry name" value="Glycerophosphodiester phosphodiesterase GDPD5"/>
    <property type="match status" value="1"/>
</dbReference>
<proteinExistence type="inferred from homology"/>
<dbReference type="InterPro" id="IPR030395">
    <property type="entry name" value="GP_PDE_dom"/>
</dbReference>
<dbReference type="GO" id="GO:0006071">
    <property type="term" value="P:glycerol metabolic process"/>
    <property type="evidence" value="ECO:0007669"/>
    <property type="project" value="UniProtKB-KW"/>
</dbReference>
<evidence type="ECO:0000256" key="6">
    <source>
        <dbReference type="ARBA" id="ARBA00022798"/>
    </source>
</evidence>
<keyword evidence="4" id="KW-0813">Transport</keyword>
<dbReference type="AlphaFoldDB" id="A0A3L6DU53"/>
<dbReference type="EMBL" id="NCVQ01000009">
    <property type="protein sequence ID" value="PWZ12155.1"/>
    <property type="molecule type" value="Genomic_DNA"/>
</dbReference>
<dbReference type="GO" id="GO:0006887">
    <property type="term" value="P:exocytosis"/>
    <property type="evidence" value="ECO:0007669"/>
    <property type="project" value="InterPro"/>
</dbReference>
<protein>
    <recommendedName>
        <fullName evidence="3">glycerophosphodiester phosphodiesterase</fullName>
        <ecNumber evidence="3">3.1.4.46</ecNumber>
    </recommendedName>
</protein>
<accession>A0A3L6DU53</accession>
<dbReference type="InterPro" id="IPR016159">
    <property type="entry name" value="Cullin_repeat-like_dom_sf"/>
</dbReference>
<keyword evidence="6" id="KW-0319">Glycerol metabolism</keyword>
<dbReference type="GO" id="GO:0006629">
    <property type="term" value="P:lipid metabolic process"/>
    <property type="evidence" value="ECO:0007669"/>
    <property type="project" value="InterPro"/>
</dbReference>
<comment type="caution">
    <text evidence="12">The sequence shown here is derived from an EMBL/GenBank/DDBJ whole genome shotgun (WGS) entry which is preliminary data.</text>
</comment>
<gene>
    <name evidence="12" type="primary">GDPD6_0</name>
    <name evidence="12" type="ORF">Zm00014a_031696</name>
</gene>
<dbReference type="Pfam" id="PF03009">
    <property type="entry name" value="GDPD"/>
    <property type="match status" value="1"/>
</dbReference>
<dbReference type="PROSITE" id="PS51704">
    <property type="entry name" value="GP_PDE"/>
    <property type="match status" value="1"/>
</dbReference>
<evidence type="ECO:0000256" key="5">
    <source>
        <dbReference type="ARBA" id="ARBA00022729"/>
    </source>
</evidence>
<dbReference type="Gene3D" id="1.20.1280.170">
    <property type="entry name" value="Exocyst complex component Exo70"/>
    <property type="match status" value="1"/>
</dbReference>
<feature type="domain" description="GP-PDE" evidence="11">
    <location>
        <begin position="44"/>
        <end position="362"/>
    </location>
</feature>
<comment type="similarity">
    <text evidence="1">Belongs to the EXO70 family.</text>
</comment>
<dbReference type="Proteomes" id="UP000251960">
    <property type="component" value="Chromosome 8"/>
</dbReference>
<organism evidence="12">
    <name type="scientific">Zea mays</name>
    <name type="common">Maize</name>
    <dbReference type="NCBI Taxonomy" id="4577"/>
    <lineage>
        <taxon>Eukaryota</taxon>
        <taxon>Viridiplantae</taxon>
        <taxon>Streptophyta</taxon>
        <taxon>Embryophyta</taxon>
        <taxon>Tracheophyta</taxon>
        <taxon>Spermatophyta</taxon>
        <taxon>Magnoliopsida</taxon>
        <taxon>Liliopsida</taxon>
        <taxon>Poales</taxon>
        <taxon>Poaceae</taxon>
        <taxon>PACMAD clade</taxon>
        <taxon>Panicoideae</taxon>
        <taxon>Andropogonodae</taxon>
        <taxon>Andropogoneae</taxon>
        <taxon>Tripsacinae</taxon>
        <taxon>Zea</taxon>
    </lineage>
</organism>
<dbReference type="PANTHER" id="PTHR43620">
    <property type="entry name" value="GLYCEROPHOSPHORYL DIESTER PHOSPHODIESTERASE"/>
    <property type="match status" value="1"/>
</dbReference>
<evidence type="ECO:0000256" key="7">
    <source>
        <dbReference type="ARBA" id="ARBA00022801"/>
    </source>
</evidence>
<dbReference type="ExpressionAtlas" id="A0A3L6DU53">
    <property type="expression patterns" value="baseline and differential"/>
</dbReference>
<name>A0A3L6DU53_MAIZE</name>
<dbReference type="SUPFAM" id="SSF51695">
    <property type="entry name" value="PLC-like phosphodiesterases"/>
    <property type="match status" value="1"/>
</dbReference>
<evidence type="ECO:0000256" key="8">
    <source>
        <dbReference type="ARBA" id="ARBA00023180"/>
    </source>
</evidence>
<dbReference type="Pfam" id="PF03081">
    <property type="entry name" value="Exo70_C"/>
    <property type="match status" value="1"/>
</dbReference>
<feature type="chain" id="PRO_5018170031" description="glycerophosphodiester phosphodiesterase" evidence="10">
    <location>
        <begin position="22"/>
        <end position="622"/>
    </location>
</feature>
<dbReference type="CDD" id="cd08602">
    <property type="entry name" value="GDPD_ScGlpQ1_like"/>
    <property type="match status" value="1"/>
</dbReference>
<comment type="similarity">
    <text evidence="2">Belongs to the glycerophosphoryl diester phosphodiesterase family.</text>
</comment>
<dbReference type="InterPro" id="IPR017946">
    <property type="entry name" value="PLC-like_Pdiesterase_TIM-brl"/>
</dbReference>
<sequence>MRPSICCAPLFLLLLLHLAFARPLFPLPSKTKNEEKKPIQTFRPYNIAHRGSNGEIPEETAAAYMRAIEEGADFIESDILASKDGALICFHDVTLDDTTDVAKRKEFANRRRTYEVEWFNVTGWFVVDFTLEELKTLRVKQRYSFRDQQYNGMFSIITFEEFISIALDADRTVGIYPEIKDPVFINKHVKWADGKKFEDKFVDTLLKYGYKGQYMSENWLKQPLFIQSFAPTSIVHVSDFIDSPKVFLIDDISVRTQDTNQSYWEITSDEYLAYISKYVVGLGPWKDTIVPASGNYLMPPSDLVARAHAHNLQVHPYTYRNENQFLHFNFFQDPYNEYDFWINTVGVDGLFTDFTGTLHRYQELTSPHRKDETANSLLVKISQMISAYEGYNDMILNEYHEALLQLGESARNTFAEFKYAIQSYTSSSAVARGEVHPLTKYVMNYIKALTAYSKTLDSLLKDTDRRCLVSDIQLMANPYPNFTATAFNLQSVTAVLEANLEAGSRLYRDDRLQYIFMMNNIHYMVQKVKNSDLKSFLGDEWIRIHNRKLQQQATRYERASWNNVLSYLSDDGLCAAGDAASRKTIREEIKNFNLSFEEVYRVQKAWSVPDDQLRDDVRIQFH</sequence>
<dbReference type="Gene3D" id="3.20.20.190">
    <property type="entry name" value="Phosphatidylinositol (PI) phosphodiesterase"/>
    <property type="match status" value="1"/>
</dbReference>
<reference evidence="12" key="1">
    <citation type="journal article" date="2018" name="Nat. Genet.">
        <title>Extensive intraspecific gene order and gene structural variations between Mo17 and other maize genomes.</title>
        <authorList>
            <person name="Sun S."/>
            <person name="Zhou Y."/>
            <person name="Chen J."/>
            <person name="Shi J."/>
            <person name="Zhao H."/>
            <person name="Zhao H."/>
            <person name="Song W."/>
            <person name="Zhang M."/>
            <person name="Cui Y."/>
            <person name="Dong X."/>
            <person name="Liu H."/>
            <person name="Ma X."/>
            <person name="Jiao Y."/>
            <person name="Wang B."/>
            <person name="Wei X."/>
            <person name="Stein J.C."/>
            <person name="Glaubitz J.C."/>
            <person name="Lu F."/>
            <person name="Yu G."/>
            <person name="Liang C."/>
            <person name="Fengler K."/>
            <person name="Li B."/>
            <person name="Rafalski A."/>
            <person name="Schnable P.S."/>
            <person name="Ware D.H."/>
            <person name="Buckler E.S."/>
            <person name="Lai J."/>
        </authorList>
    </citation>
    <scope>NUCLEOTIDE SEQUENCE [LARGE SCALE GENOMIC DNA]</scope>
    <source>
        <tissue evidence="12">Seedling</tissue>
    </source>
</reference>
<feature type="signal peptide" evidence="10">
    <location>
        <begin position="1"/>
        <end position="21"/>
    </location>
</feature>
<evidence type="ECO:0000256" key="10">
    <source>
        <dbReference type="SAM" id="SignalP"/>
    </source>
</evidence>
<evidence type="ECO:0000313" key="12">
    <source>
        <dbReference type="EMBL" id="PWZ12155.1"/>
    </source>
</evidence>
<evidence type="ECO:0000256" key="1">
    <source>
        <dbReference type="ARBA" id="ARBA00006756"/>
    </source>
</evidence>